<dbReference type="Proteomes" id="UP000053424">
    <property type="component" value="Unassembled WGS sequence"/>
</dbReference>
<reference evidence="2 3" key="1">
    <citation type="submission" date="2014-04" db="EMBL/GenBank/DDBJ databases">
        <authorList>
            <consortium name="DOE Joint Genome Institute"/>
            <person name="Kuo A."/>
            <person name="Gay G."/>
            <person name="Dore J."/>
            <person name="Kohler A."/>
            <person name="Nagy L.G."/>
            <person name="Floudas D."/>
            <person name="Copeland A."/>
            <person name="Barry K.W."/>
            <person name="Cichocki N."/>
            <person name="Veneault-Fourrey C."/>
            <person name="LaButti K."/>
            <person name="Lindquist E.A."/>
            <person name="Lipzen A."/>
            <person name="Lundell T."/>
            <person name="Morin E."/>
            <person name="Murat C."/>
            <person name="Sun H."/>
            <person name="Tunlid A."/>
            <person name="Henrissat B."/>
            <person name="Grigoriev I.V."/>
            <person name="Hibbett D.S."/>
            <person name="Martin F."/>
            <person name="Nordberg H.P."/>
            <person name="Cantor M.N."/>
            <person name="Hua S.X."/>
        </authorList>
    </citation>
    <scope>NUCLEOTIDE SEQUENCE [LARGE SCALE GENOMIC DNA]</scope>
    <source>
        <strain evidence="3">h7</strain>
    </source>
</reference>
<evidence type="ECO:0000256" key="1">
    <source>
        <dbReference type="SAM" id="MobiDB-lite"/>
    </source>
</evidence>
<dbReference type="HOGENOM" id="CLU_2942004_0_0_1"/>
<evidence type="ECO:0000313" key="3">
    <source>
        <dbReference type="Proteomes" id="UP000053424"/>
    </source>
</evidence>
<dbReference type="AlphaFoldDB" id="A0A0C3CNU3"/>
<evidence type="ECO:0000313" key="2">
    <source>
        <dbReference type="EMBL" id="KIM45491.1"/>
    </source>
</evidence>
<reference evidence="3" key="2">
    <citation type="submission" date="2015-01" db="EMBL/GenBank/DDBJ databases">
        <title>Evolutionary Origins and Diversification of the Mycorrhizal Mutualists.</title>
        <authorList>
            <consortium name="DOE Joint Genome Institute"/>
            <consortium name="Mycorrhizal Genomics Consortium"/>
            <person name="Kohler A."/>
            <person name="Kuo A."/>
            <person name="Nagy L.G."/>
            <person name="Floudas D."/>
            <person name="Copeland A."/>
            <person name="Barry K.W."/>
            <person name="Cichocki N."/>
            <person name="Veneault-Fourrey C."/>
            <person name="LaButti K."/>
            <person name="Lindquist E.A."/>
            <person name="Lipzen A."/>
            <person name="Lundell T."/>
            <person name="Morin E."/>
            <person name="Murat C."/>
            <person name="Riley R."/>
            <person name="Ohm R."/>
            <person name="Sun H."/>
            <person name="Tunlid A."/>
            <person name="Henrissat B."/>
            <person name="Grigoriev I.V."/>
            <person name="Hibbett D.S."/>
            <person name="Martin F."/>
        </authorList>
    </citation>
    <scope>NUCLEOTIDE SEQUENCE [LARGE SCALE GENOMIC DNA]</scope>
    <source>
        <strain evidence="3">h7</strain>
    </source>
</reference>
<keyword evidence="3" id="KW-1185">Reference proteome</keyword>
<sequence>MTNNGHSTTLDVNIHPTSVPERSPRVHRVAPATPLGYHLSTRPLLPVTTTNQPTKRTLYQ</sequence>
<feature type="compositionally biased region" description="Polar residues" evidence="1">
    <location>
        <begin position="47"/>
        <end position="60"/>
    </location>
</feature>
<name>A0A0C3CNU3_HEBCY</name>
<accession>A0A0C3CNU3</accession>
<organism evidence="2 3">
    <name type="scientific">Hebeloma cylindrosporum</name>
    <dbReference type="NCBI Taxonomy" id="76867"/>
    <lineage>
        <taxon>Eukaryota</taxon>
        <taxon>Fungi</taxon>
        <taxon>Dikarya</taxon>
        <taxon>Basidiomycota</taxon>
        <taxon>Agaricomycotina</taxon>
        <taxon>Agaricomycetes</taxon>
        <taxon>Agaricomycetidae</taxon>
        <taxon>Agaricales</taxon>
        <taxon>Agaricineae</taxon>
        <taxon>Hymenogastraceae</taxon>
        <taxon>Hebeloma</taxon>
    </lineage>
</organism>
<feature type="compositionally biased region" description="Polar residues" evidence="1">
    <location>
        <begin position="1"/>
        <end position="11"/>
    </location>
</feature>
<gene>
    <name evidence="2" type="ORF">M413DRAFT_442157</name>
</gene>
<proteinExistence type="predicted"/>
<protein>
    <submittedName>
        <fullName evidence="2">Uncharacterized protein</fullName>
    </submittedName>
</protein>
<feature type="region of interest" description="Disordered" evidence="1">
    <location>
        <begin position="1"/>
        <end position="60"/>
    </location>
</feature>
<dbReference type="EMBL" id="KN831772">
    <property type="protein sequence ID" value="KIM45491.1"/>
    <property type="molecule type" value="Genomic_DNA"/>
</dbReference>